<dbReference type="VEuPathDB" id="TrichDB:TVAG_274610"/>
<evidence type="ECO:0000256" key="2">
    <source>
        <dbReference type="ARBA" id="ARBA00022741"/>
    </source>
</evidence>
<dbReference type="InterPro" id="IPR008271">
    <property type="entry name" value="Ser/Thr_kinase_AS"/>
</dbReference>
<reference evidence="7" key="2">
    <citation type="journal article" date="2007" name="Science">
        <title>Draft genome sequence of the sexually transmitted pathogen Trichomonas vaginalis.</title>
        <authorList>
            <person name="Carlton J.M."/>
            <person name="Hirt R.P."/>
            <person name="Silva J.C."/>
            <person name="Delcher A.L."/>
            <person name="Schatz M."/>
            <person name="Zhao Q."/>
            <person name="Wortman J.R."/>
            <person name="Bidwell S.L."/>
            <person name="Alsmark U.C.M."/>
            <person name="Besteiro S."/>
            <person name="Sicheritz-Ponten T."/>
            <person name="Noel C.J."/>
            <person name="Dacks J.B."/>
            <person name="Foster P.G."/>
            <person name="Simillion C."/>
            <person name="Van de Peer Y."/>
            <person name="Miranda-Saavedra D."/>
            <person name="Barton G.J."/>
            <person name="Westrop G.D."/>
            <person name="Mueller S."/>
            <person name="Dessi D."/>
            <person name="Fiori P.L."/>
            <person name="Ren Q."/>
            <person name="Paulsen I."/>
            <person name="Zhang H."/>
            <person name="Bastida-Corcuera F.D."/>
            <person name="Simoes-Barbosa A."/>
            <person name="Brown M.T."/>
            <person name="Hayes R.D."/>
            <person name="Mukherjee M."/>
            <person name="Okumura C.Y."/>
            <person name="Schneider R."/>
            <person name="Smith A.J."/>
            <person name="Vanacova S."/>
            <person name="Villalvazo M."/>
            <person name="Haas B.J."/>
            <person name="Pertea M."/>
            <person name="Feldblyum T.V."/>
            <person name="Utterback T.R."/>
            <person name="Shu C.L."/>
            <person name="Osoegawa K."/>
            <person name="de Jong P.J."/>
            <person name="Hrdy I."/>
            <person name="Horvathova L."/>
            <person name="Zubacova Z."/>
            <person name="Dolezal P."/>
            <person name="Malik S.B."/>
            <person name="Logsdon J.M. Jr."/>
            <person name="Henze K."/>
            <person name="Gupta A."/>
            <person name="Wang C.C."/>
            <person name="Dunne R.L."/>
            <person name="Upcroft J.A."/>
            <person name="Upcroft P."/>
            <person name="White O."/>
            <person name="Salzberg S.L."/>
            <person name="Tang P."/>
            <person name="Chiu C.-H."/>
            <person name="Lee Y.-S."/>
            <person name="Embley T.M."/>
            <person name="Coombs G.H."/>
            <person name="Mottram J.C."/>
            <person name="Tachezy J."/>
            <person name="Fraser-Liggett C.M."/>
            <person name="Johnson P.J."/>
        </authorList>
    </citation>
    <scope>NUCLEOTIDE SEQUENCE [LARGE SCALE GENOMIC DNA]</scope>
    <source>
        <strain evidence="7">G3</strain>
    </source>
</reference>
<dbReference type="PROSITE" id="PS00107">
    <property type="entry name" value="PROTEIN_KINASE_ATP"/>
    <property type="match status" value="1"/>
</dbReference>
<evidence type="ECO:0000259" key="6">
    <source>
        <dbReference type="PROSITE" id="PS50011"/>
    </source>
</evidence>
<dbReference type="SUPFAM" id="SSF56112">
    <property type="entry name" value="Protein kinase-like (PK-like)"/>
    <property type="match status" value="1"/>
</dbReference>
<dbReference type="EC" id="2.7.11.1" evidence="1"/>
<keyword evidence="7" id="KW-0418">Kinase</keyword>
<dbReference type="PROSITE" id="PS00108">
    <property type="entry name" value="PROTEIN_KINASE_ST"/>
    <property type="match status" value="1"/>
</dbReference>
<dbReference type="SMR" id="A2EB52"/>
<evidence type="ECO:0000256" key="4">
    <source>
        <dbReference type="PROSITE-ProRule" id="PRU10141"/>
    </source>
</evidence>
<dbReference type="GO" id="GO:0005524">
    <property type="term" value="F:ATP binding"/>
    <property type="evidence" value="ECO:0007669"/>
    <property type="project" value="UniProtKB-UniRule"/>
</dbReference>
<evidence type="ECO:0000256" key="1">
    <source>
        <dbReference type="ARBA" id="ARBA00012513"/>
    </source>
</evidence>
<evidence type="ECO:0000313" key="8">
    <source>
        <dbReference type="Proteomes" id="UP000001542"/>
    </source>
</evidence>
<dbReference type="PROSITE" id="PS50011">
    <property type="entry name" value="PROTEIN_KINASE_DOM"/>
    <property type="match status" value="1"/>
</dbReference>
<dbReference type="PANTHER" id="PTHR11909">
    <property type="entry name" value="CASEIN KINASE-RELATED"/>
    <property type="match status" value="1"/>
</dbReference>
<dbReference type="InterPro" id="IPR050235">
    <property type="entry name" value="CK1_Ser-Thr_kinase"/>
</dbReference>
<dbReference type="FunFam" id="1.10.510.10:FF:000886">
    <property type="entry name" value="CK1 family protein kinase"/>
    <property type="match status" value="1"/>
</dbReference>
<keyword evidence="2 4" id="KW-0547">Nucleotide-binding</keyword>
<gene>
    <name evidence="7" type="ORF">TVAG_274610</name>
</gene>
<organism evidence="7 8">
    <name type="scientific">Trichomonas vaginalis (strain ATCC PRA-98 / G3)</name>
    <dbReference type="NCBI Taxonomy" id="412133"/>
    <lineage>
        <taxon>Eukaryota</taxon>
        <taxon>Metamonada</taxon>
        <taxon>Parabasalia</taxon>
        <taxon>Trichomonadida</taxon>
        <taxon>Trichomonadidae</taxon>
        <taxon>Trichomonas</taxon>
    </lineage>
</organism>
<keyword evidence="5" id="KW-0723">Serine/threonine-protein kinase</keyword>
<dbReference type="KEGG" id="tva:4768025"/>
<dbReference type="OMA" id="CIDERWI"/>
<dbReference type="SMART" id="SM00220">
    <property type="entry name" value="S_TKc"/>
    <property type="match status" value="1"/>
</dbReference>
<dbReference type="InterPro" id="IPR011009">
    <property type="entry name" value="Kinase-like_dom_sf"/>
</dbReference>
<dbReference type="InterPro" id="IPR017441">
    <property type="entry name" value="Protein_kinase_ATP_BS"/>
</dbReference>
<name>A2EB52_TRIV3</name>
<dbReference type="Pfam" id="PF00069">
    <property type="entry name" value="Pkinase"/>
    <property type="match status" value="1"/>
</dbReference>
<dbReference type="GO" id="GO:0007165">
    <property type="term" value="P:signal transduction"/>
    <property type="evidence" value="ECO:0000318"/>
    <property type="project" value="GO_Central"/>
</dbReference>
<dbReference type="Gene3D" id="1.10.510.10">
    <property type="entry name" value="Transferase(Phosphotransferase) domain 1"/>
    <property type="match status" value="1"/>
</dbReference>
<comment type="similarity">
    <text evidence="5">Belongs to the protein kinase superfamily.</text>
</comment>
<dbReference type="InParanoid" id="A2EB52"/>
<dbReference type="GO" id="GO:0004674">
    <property type="term" value="F:protein serine/threonine kinase activity"/>
    <property type="evidence" value="ECO:0000318"/>
    <property type="project" value="GO_Central"/>
</dbReference>
<sequence length="343" mass="39997">MKSSERPELSVGYRVNKYEITKHIGRGGYGDIYNVRDLNKNVYAMKTEYLSAKRKALLSEMYFLEKLQGSDFFPKLIEKGKTEKFYYCIMELLGPSLSKMRRCLPDSHYKTYSVLRLSSEMLKCIQEFHNCGFVHRDIKPSNFLIRANRDHPICLIDFGLSAFFINPKTGKHIDFDPNCGYVGTCRYASLNSHLGFSLSRRDDLMSWFYSVIELAEGHVPWPGSKDMELSEKLKTLMSAQDLCKSLPPEFIEIYKTIQSLQFDETPPYDHILIMIDNAIDRLCHQPRYFDWEKLRAKEIAKISEISLKMRPPTCPHRMSGFESMLLSEEEEDKKVECEYCEIV</sequence>
<feature type="domain" description="Protein kinase" evidence="6">
    <location>
        <begin position="18"/>
        <end position="279"/>
    </location>
</feature>
<dbReference type="RefSeq" id="XP_001322321.1">
    <property type="nucleotide sequence ID" value="XM_001322286.1"/>
</dbReference>
<keyword evidence="7" id="KW-0808">Transferase</keyword>
<dbReference type="OrthoDB" id="5979581at2759"/>
<dbReference type="eggNOG" id="KOG1163">
    <property type="taxonomic scope" value="Eukaryota"/>
</dbReference>
<reference evidence="7" key="1">
    <citation type="submission" date="2006-10" db="EMBL/GenBank/DDBJ databases">
        <authorList>
            <person name="Amadeo P."/>
            <person name="Zhao Q."/>
            <person name="Wortman J."/>
            <person name="Fraser-Liggett C."/>
            <person name="Carlton J."/>
        </authorList>
    </citation>
    <scope>NUCLEOTIDE SEQUENCE</scope>
    <source>
        <strain evidence="7">G3</strain>
    </source>
</reference>
<dbReference type="InterPro" id="IPR000719">
    <property type="entry name" value="Prot_kinase_dom"/>
</dbReference>
<dbReference type="Proteomes" id="UP000001542">
    <property type="component" value="Unassembled WGS sequence"/>
</dbReference>
<proteinExistence type="inferred from homology"/>
<evidence type="ECO:0000256" key="5">
    <source>
        <dbReference type="RuleBase" id="RU000304"/>
    </source>
</evidence>
<dbReference type="EMBL" id="DS113344">
    <property type="protein sequence ID" value="EAY10098.1"/>
    <property type="molecule type" value="Genomic_DNA"/>
</dbReference>
<evidence type="ECO:0000256" key="3">
    <source>
        <dbReference type="ARBA" id="ARBA00022840"/>
    </source>
</evidence>
<feature type="binding site" evidence="4">
    <location>
        <position position="46"/>
    </location>
    <ligand>
        <name>ATP</name>
        <dbReference type="ChEBI" id="CHEBI:30616"/>
    </ligand>
</feature>
<keyword evidence="8" id="KW-1185">Reference proteome</keyword>
<accession>A2EB52</accession>
<dbReference type="STRING" id="5722.A2EB52"/>
<dbReference type="GO" id="GO:0005634">
    <property type="term" value="C:nucleus"/>
    <property type="evidence" value="ECO:0000318"/>
    <property type="project" value="GO_Central"/>
</dbReference>
<protein>
    <recommendedName>
        <fullName evidence="1">non-specific serine/threonine protein kinase</fullName>
        <ecNumber evidence="1">2.7.11.1</ecNumber>
    </recommendedName>
</protein>
<evidence type="ECO:0000313" key="7">
    <source>
        <dbReference type="EMBL" id="EAY10098.1"/>
    </source>
</evidence>
<keyword evidence="3 4" id="KW-0067">ATP-binding</keyword>
<dbReference type="AlphaFoldDB" id="A2EB52"/>
<dbReference type="GO" id="GO:0005737">
    <property type="term" value="C:cytoplasm"/>
    <property type="evidence" value="ECO:0000318"/>
    <property type="project" value="GO_Central"/>
</dbReference>
<dbReference type="VEuPathDB" id="TrichDB:TVAGG3_0354410"/>